<keyword evidence="1" id="KW-0472">Membrane</keyword>
<reference evidence="2 3" key="1">
    <citation type="submission" date="2014-12" db="EMBL/GenBank/DDBJ databases">
        <title>Whole genome sequencing of Sphingobium xenophagum OW59.</title>
        <authorList>
            <person name="Ohta Y."/>
            <person name="Nishi S."/>
            <person name="Hatada Y."/>
        </authorList>
    </citation>
    <scope>NUCLEOTIDE SEQUENCE [LARGE SCALE GENOMIC DNA]</scope>
    <source>
        <strain evidence="2 3">OW59</strain>
    </source>
</reference>
<keyword evidence="1" id="KW-0812">Transmembrane</keyword>
<comment type="caution">
    <text evidence="2">The sequence shown here is derived from an EMBL/GenBank/DDBJ whole genome shotgun (WGS) entry which is preliminary data.</text>
</comment>
<organism evidence="2 3">
    <name type="scientific">Sphingobium xenophagum</name>
    <dbReference type="NCBI Taxonomy" id="121428"/>
    <lineage>
        <taxon>Bacteria</taxon>
        <taxon>Pseudomonadati</taxon>
        <taxon>Pseudomonadota</taxon>
        <taxon>Alphaproteobacteria</taxon>
        <taxon>Sphingomonadales</taxon>
        <taxon>Sphingomonadaceae</taxon>
        <taxon>Sphingobium</taxon>
    </lineage>
</organism>
<name>A0A401J3U8_SPHXE</name>
<evidence type="ECO:0000313" key="3">
    <source>
        <dbReference type="Proteomes" id="UP000290975"/>
    </source>
</evidence>
<keyword evidence="1" id="KW-1133">Transmembrane helix</keyword>
<evidence type="ECO:0000256" key="1">
    <source>
        <dbReference type="SAM" id="Phobius"/>
    </source>
</evidence>
<dbReference type="Proteomes" id="UP000290975">
    <property type="component" value="Unassembled WGS sequence"/>
</dbReference>
<keyword evidence="3" id="KW-1185">Reference proteome</keyword>
<feature type="transmembrane region" description="Helical" evidence="1">
    <location>
        <begin position="21"/>
        <end position="39"/>
    </location>
</feature>
<protein>
    <submittedName>
        <fullName evidence="2">Uncharacterized protein</fullName>
    </submittedName>
</protein>
<gene>
    <name evidence="2" type="ORF">MBESOW_P2556</name>
</gene>
<proteinExistence type="predicted"/>
<dbReference type="EMBL" id="BBQY01000014">
    <property type="protein sequence ID" value="GBH31295.1"/>
    <property type="molecule type" value="Genomic_DNA"/>
</dbReference>
<sequence length="43" mass="4601">MIDDDDEPRGLAATLRARSGVIIGAIGMVAWIALLWAMFGDVL</sequence>
<dbReference type="AlphaFoldDB" id="A0A401J3U8"/>
<accession>A0A401J3U8</accession>
<evidence type="ECO:0000313" key="2">
    <source>
        <dbReference type="EMBL" id="GBH31295.1"/>
    </source>
</evidence>
<dbReference type="RefSeq" id="WP_261376052.1">
    <property type="nucleotide sequence ID" value="NZ_BBQY01000014.1"/>
</dbReference>